<evidence type="ECO:0000313" key="3">
    <source>
        <dbReference type="EMBL" id="MQW37972.1"/>
    </source>
</evidence>
<organism evidence="3 4">
    <name type="scientific">Rhizobium meliloti</name>
    <name type="common">Ensifer meliloti</name>
    <name type="synonym">Sinorhizobium meliloti</name>
    <dbReference type="NCBI Taxonomy" id="382"/>
    <lineage>
        <taxon>Bacteria</taxon>
        <taxon>Pseudomonadati</taxon>
        <taxon>Pseudomonadota</taxon>
        <taxon>Alphaproteobacteria</taxon>
        <taxon>Hyphomicrobiales</taxon>
        <taxon>Rhizobiaceae</taxon>
        <taxon>Sinorhizobium/Ensifer group</taxon>
        <taxon>Sinorhizobium</taxon>
    </lineage>
</organism>
<reference evidence="3 4" key="1">
    <citation type="journal article" date="2013" name="Genome Biol.">
        <title>Comparative genomics of the core and accessory genomes of 48 Sinorhizobium strains comprising five genospecies.</title>
        <authorList>
            <person name="Sugawara M."/>
            <person name="Epstein B."/>
            <person name="Badgley B.D."/>
            <person name="Unno T."/>
            <person name="Xu L."/>
            <person name="Reese J."/>
            <person name="Gyaneshwar P."/>
            <person name="Denny R."/>
            <person name="Mudge J."/>
            <person name="Bharti A.K."/>
            <person name="Farmer A.D."/>
            <person name="May G.D."/>
            <person name="Woodward J.E."/>
            <person name="Medigue C."/>
            <person name="Vallenet D."/>
            <person name="Lajus A."/>
            <person name="Rouy Z."/>
            <person name="Martinez-Vaz B."/>
            <person name="Tiffin P."/>
            <person name="Young N.D."/>
            <person name="Sadowsky M.J."/>
        </authorList>
    </citation>
    <scope>NUCLEOTIDE SEQUENCE [LARGE SCALE GENOMIC DNA]</scope>
    <source>
        <strain evidence="3 4">N6B1</strain>
    </source>
</reference>
<evidence type="ECO:0000259" key="2">
    <source>
        <dbReference type="Pfam" id="PF09990"/>
    </source>
</evidence>
<dbReference type="AlphaFoldDB" id="A0AAW9U2T0"/>
<dbReference type="EMBL" id="WISR01000290">
    <property type="protein sequence ID" value="MQW37972.1"/>
    <property type="molecule type" value="Genomic_DNA"/>
</dbReference>
<protein>
    <submittedName>
        <fullName evidence="3">DUF2231 domain-containing protein</fullName>
    </submittedName>
</protein>
<feature type="transmembrane region" description="Helical" evidence="1">
    <location>
        <begin position="113"/>
        <end position="134"/>
    </location>
</feature>
<gene>
    <name evidence="3" type="ORF">GHK53_35885</name>
</gene>
<proteinExistence type="predicted"/>
<dbReference type="InterPro" id="IPR016923">
    <property type="entry name" value="UCP029509"/>
</dbReference>
<keyword evidence="1" id="KW-0812">Transmembrane</keyword>
<name>A0AAW9U2T0_RHIML</name>
<keyword evidence="1" id="KW-0472">Membrane</keyword>
<feature type="domain" description="DUF2231" evidence="2">
    <location>
        <begin position="14"/>
        <end position="146"/>
    </location>
</feature>
<feature type="transmembrane region" description="Helical" evidence="1">
    <location>
        <begin position="20"/>
        <end position="39"/>
    </location>
</feature>
<evidence type="ECO:0000256" key="1">
    <source>
        <dbReference type="SAM" id="Phobius"/>
    </source>
</evidence>
<dbReference type="RefSeq" id="WP_127624441.1">
    <property type="nucleotide sequence ID" value="NZ_RPLC01000164.1"/>
</dbReference>
<evidence type="ECO:0000313" key="4">
    <source>
        <dbReference type="Proteomes" id="UP000429484"/>
    </source>
</evidence>
<dbReference type="Pfam" id="PF09990">
    <property type="entry name" value="DUF2231"/>
    <property type="match status" value="1"/>
</dbReference>
<sequence length="150" mass="16336">MSLNSASTAATVTTPVHSLLVPFPVVCFTLALLTDIAFWQTGHIMWQNFSAWLLFAGIIAGVIAGLASVLEFLFRRERRRQGAVWLHVVGYILVFGLAFVNNLVHAADGWTAVVPYGLILSAATVLLTILFALLGRATLYRRQSGVSGYE</sequence>
<comment type="caution">
    <text evidence="3">The sequence shown here is derived from an EMBL/GenBank/DDBJ whole genome shotgun (WGS) entry which is preliminary data.</text>
</comment>
<dbReference type="InterPro" id="IPR019251">
    <property type="entry name" value="DUF2231_TM"/>
</dbReference>
<keyword evidence="1" id="KW-1133">Transmembrane helix</keyword>
<accession>A0AAW9U2T0</accession>
<dbReference type="Proteomes" id="UP000429484">
    <property type="component" value="Unassembled WGS sequence"/>
</dbReference>
<dbReference type="PIRSF" id="PIRSF029509">
    <property type="entry name" value="UCP029509"/>
    <property type="match status" value="1"/>
</dbReference>
<feature type="transmembrane region" description="Helical" evidence="1">
    <location>
        <begin position="51"/>
        <end position="73"/>
    </location>
</feature>
<feature type="transmembrane region" description="Helical" evidence="1">
    <location>
        <begin position="85"/>
        <end position="107"/>
    </location>
</feature>